<evidence type="ECO:0000256" key="7">
    <source>
        <dbReference type="ARBA" id="ARBA00022737"/>
    </source>
</evidence>
<dbReference type="Proteomes" id="UP000008810">
    <property type="component" value="Chromosome 3"/>
</dbReference>
<dbReference type="FunFam" id="3.30.430.20:FF:000001">
    <property type="entry name" value="cysteine-rich repeat secretory protein 3"/>
    <property type="match status" value="1"/>
</dbReference>
<reference evidence="17 18" key="1">
    <citation type="journal article" date="2010" name="Nature">
        <title>Genome sequencing and analysis of the model grass Brachypodium distachyon.</title>
        <authorList>
            <consortium name="International Brachypodium Initiative"/>
        </authorList>
    </citation>
    <scope>NUCLEOTIDE SEQUENCE [LARGE SCALE GENOMIC DNA]</scope>
    <source>
        <strain evidence="17 18">Bd21</strain>
    </source>
</reference>
<accession>A0A2K2D4E3</accession>
<dbReference type="CDD" id="cd23509">
    <property type="entry name" value="Gnk2-like"/>
    <property type="match status" value="2"/>
</dbReference>
<keyword evidence="10 14" id="KW-0472">Membrane</keyword>
<dbReference type="InterPro" id="IPR038408">
    <property type="entry name" value="GNK2_sf"/>
</dbReference>
<sequence>MRLPGSSSCFLVIMLVLFTVFSLRAAPTAAQGATDTFIYAGCSPSKYEPHTAFESNLNSLLTSIASSSARATYNSFSSGAGSGSNAQSESQPQAASGAGAGPRTAAYGLYQCRGDLSPGDCAACVQRTVARLGAVCANAYAAALQADGCYVRYDADDFVGRADNTAVAYRRCGSGSSDDGAFLRSREGVLRQLQLQAAARGYKVITSGAVQGVAQCLGDIAAPGGCGACLAQAVAQLKDACGSALAADVYLEQCYVKYWADGHDFRSSQDYSGDEFGRTVAIIIGILAGLALLVIFISFLTKA</sequence>
<dbReference type="PROSITE" id="PS51473">
    <property type="entry name" value="GNK2"/>
    <property type="match status" value="2"/>
</dbReference>
<dbReference type="PANTHER" id="PTHR32080">
    <property type="entry name" value="ANTIFUNGAL PROTEIN GINKBILOBIN-2-LIKE"/>
    <property type="match status" value="1"/>
</dbReference>
<feature type="chain" id="PRO_5036043322" description="Gnk2-homologous domain-containing protein" evidence="15">
    <location>
        <begin position="26"/>
        <end position="303"/>
    </location>
</feature>
<keyword evidence="5 14" id="KW-0812">Transmembrane</keyword>
<keyword evidence="3" id="KW-1003">Cell membrane</keyword>
<evidence type="ECO:0000256" key="1">
    <source>
        <dbReference type="ARBA" id="ARBA00004251"/>
    </source>
</evidence>
<comment type="similarity">
    <text evidence="13">Belongs to the cysteine-rich repeat secretory protein family. Plasmodesmata-located proteins (PDLD) subfamily.</text>
</comment>
<dbReference type="Pfam" id="PF01657">
    <property type="entry name" value="Stress-antifung"/>
    <property type="match status" value="2"/>
</dbReference>
<evidence type="ECO:0000313" key="18">
    <source>
        <dbReference type="EnsemblPlants" id="PNT69138"/>
    </source>
</evidence>
<name>A0A2K2D4E3_BRADI</name>
<evidence type="ECO:0000256" key="12">
    <source>
        <dbReference type="ARBA" id="ARBA00024184"/>
    </source>
</evidence>
<feature type="non-terminal residue" evidence="17">
    <location>
        <position position="303"/>
    </location>
</feature>
<dbReference type="InterPro" id="IPR002902">
    <property type="entry name" value="GNK2"/>
</dbReference>
<keyword evidence="9 14" id="KW-1133">Transmembrane helix</keyword>
<reference evidence="18" key="3">
    <citation type="submission" date="2018-08" db="UniProtKB">
        <authorList>
            <consortium name="EnsemblPlants"/>
        </authorList>
    </citation>
    <scope>IDENTIFICATION</scope>
    <source>
        <strain evidence="18">cv. Bd21</strain>
    </source>
</reference>
<keyword evidence="4" id="KW-0945">Host-virus interaction</keyword>
<comment type="subcellular location">
    <subcellularLocation>
        <location evidence="12">Cell junction</location>
        <location evidence="12">Plasmodesma</location>
    </subcellularLocation>
    <subcellularLocation>
        <location evidence="1">Cell membrane</location>
        <topology evidence="1">Single-pass type I membrane protein</topology>
    </subcellularLocation>
</comment>
<dbReference type="STRING" id="15368.A0A2K2D4E3"/>
<keyword evidence="11" id="KW-1015">Disulfide bond</keyword>
<dbReference type="EnsemblPlants" id="PNT69138">
    <property type="protein sequence ID" value="PNT69138"/>
    <property type="gene ID" value="BRADI_3g50090v3"/>
</dbReference>
<evidence type="ECO:0000256" key="13">
    <source>
        <dbReference type="ARBA" id="ARBA00038393"/>
    </source>
</evidence>
<feature type="transmembrane region" description="Helical" evidence="14">
    <location>
        <begin position="276"/>
        <end position="300"/>
    </location>
</feature>
<evidence type="ECO:0000256" key="5">
    <source>
        <dbReference type="ARBA" id="ARBA00022692"/>
    </source>
</evidence>
<keyword evidence="6 15" id="KW-0732">Signal</keyword>
<evidence type="ECO:0000256" key="14">
    <source>
        <dbReference type="SAM" id="Phobius"/>
    </source>
</evidence>
<dbReference type="InterPro" id="IPR051378">
    <property type="entry name" value="Cell2Cell_Antifungal"/>
</dbReference>
<dbReference type="GO" id="GO:0005886">
    <property type="term" value="C:plasma membrane"/>
    <property type="evidence" value="ECO:0007669"/>
    <property type="project" value="UniProtKB-SubCell"/>
</dbReference>
<evidence type="ECO:0000256" key="6">
    <source>
        <dbReference type="ARBA" id="ARBA00022729"/>
    </source>
</evidence>
<evidence type="ECO:0000256" key="3">
    <source>
        <dbReference type="ARBA" id="ARBA00022475"/>
    </source>
</evidence>
<dbReference type="GO" id="GO:0009506">
    <property type="term" value="C:plasmodesma"/>
    <property type="evidence" value="ECO:0000318"/>
    <property type="project" value="GO_Central"/>
</dbReference>
<keyword evidence="19" id="KW-1185">Reference proteome</keyword>
<keyword evidence="8" id="KW-0965">Cell junction</keyword>
<gene>
    <name evidence="17" type="ORF">BRADI_3g50090v3</name>
</gene>
<evidence type="ECO:0000256" key="10">
    <source>
        <dbReference type="ARBA" id="ARBA00023136"/>
    </source>
</evidence>
<evidence type="ECO:0000256" key="8">
    <source>
        <dbReference type="ARBA" id="ARBA00022949"/>
    </source>
</evidence>
<dbReference type="Gene3D" id="3.30.430.20">
    <property type="entry name" value="Gnk2 domain, C-X8-C-X2-C motif"/>
    <property type="match status" value="2"/>
</dbReference>
<evidence type="ECO:0000313" key="19">
    <source>
        <dbReference type="Proteomes" id="UP000008810"/>
    </source>
</evidence>
<dbReference type="EMBL" id="CM000882">
    <property type="protein sequence ID" value="PNT69138.1"/>
    <property type="molecule type" value="Genomic_DNA"/>
</dbReference>
<dbReference type="AlphaFoldDB" id="A0A2K2D4E3"/>
<dbReference type="Gramene" id="PNT69138">
    <property type="protein sequence ID" value="PNT69138"/>
    <property type="gene ID" value="BRADI_3g50090v3"/>
</dbReference>
<dbReference type="PANTHER" id="PTHR32080:SF7">
    <property type="entry name" value="OS02G0643900 PROTEIN"/>
    <property type="match status" value="1"/>
</dbReference>
<evidence type="ECO:0000259" key="16">
    <source>
        <dbReference type="PROSITE" id="PS51473"/>
    </source>
</evidence>
<reference evidence="17" key="2">
    <citation type="submission" date="2017-06" db="EMBL/GenBank/DDBJ databases">
        <title>WGS assembly of Brachypodium distachyon.</title>
        <authorList>
            <consortium name="The International Brachypodium Initiative"/>
            <person name="Lucas S."/>
            <person name="Harmon-Smith M."/>
            <person name="Lail K."/>
            <person name="Tice H."/>
            <person name="Grimwood J."/>
            <person name="Bruce D."/>
            <person name="Barry K."/>
            <person name="Shu S."/>
            <person name="Lindquist E."/>
            <person name="Wang M."/>
            <person name="Pitluck S."/>
            <person name="Vogel J.P."/>
            <person name="Garvin D.F."/>
            <person name="Mockler T.C."/>
            <person name="Schmutz J."/>
            <person name="Rokhsar D."/>
            <person name="Bevan M.W."/>
        </authorList>
    </citation>
    <scope>NUCLEOTIDE SEQUENCE</scope>
    <source>
        <strain evidence="17">Bd21</strain>
    </source>
</reference>
<evidence type="ECO:0000256" key="11">
    <source>
        <dbReference type="ARBA" id="ARBA00023157"/>
    </source>
</evidence>
<evidence type="ECO:0000256" key="2">
    <source>
        <dbReference type="ARBA" id="ARBA00022448"/>
    </source>
</evidence>
<feature type="domain" description="Gnk2-homologous" evidence="16">
    <location>
        <begin position="35"/>
        <end position="158"/>
    </location>
</feature>
<dbReference type="OrthoDB" id="1097929at2759"/>
<evidence type="ECO:0000256" key="15">
    <source>
        <dbReference type="SAM" id="SignalP"/>
    </source>
</evidence>
<protein>
    <recommendedName>
        <fullName evidence="16">Gnk2-homologous domain-containing protein</fullName>
    </recommendedName>
</protein>
<organism evidence="17">
    <name type="scientific">Brachypodium distachyon</name>
    <name type="common">Purple false brome</name>
    <name type="synonym">Trachynia distachya</name>
    <dbReference type="NCBI Taxonomy" id="15368"/>
    <lineage>
        <taxon>Eukaryota</taxon>
        <taxon>Viridiplantae</taxon>
        <taxon>Streptophyta</taxon>
        <taxon>Embryophyta</taxon>
        <taxon>Tracheophyta</taxon>
        <taxon>Spermatophyta</taxon>
        <taxon>Magnoliopsida</taxon>
        <taxon>Liliopsida</taxon>
        <taxon>Poales</taxon>
        <taxon>Poaceae</taxon>
        <taxon>BOP clade</taxon>
        <taxon>Pooideae</taxon>
        <taxon>Stipodae</taxon>
        <taxon>Brachypodieae</taxon>
        <taxon>Brachypodium</taxon>
    </lineage>
</organism>
<proteinExistence type="inferred from homology"/>
<evidence type="ECO:0000256" key="4">
    <source>
        <dbReference type="ARBA" id="ARBA00022581"/>
    </source>
</evidence>
<dbReference type="InParanoid" id="A0A2K2D4E3"/>
<keyword evidence="7" id="KW-0677">Repeat</keyword>
<feature type="domain" description="Gnk2-homologous" evidence="16">
    <location>
        <begin position="164"/>
        <end position="263"/>
    </location>
</feature>
<keyword evidence="2" id="KW-0813">Transport</keyword>
<evidence type="ECO:0000256" key="9">
    <source>
        <dbReference type="ARBA" id="ARBA00022989"/>
    </source>
</evidence>
<feature type="signal peptide" evidence="15">
    <location>
        <begin position="1"/>
        <end position="25"/>
    </location>
</feature>
<evidence type="ECO:0000313" key="17">
    <source>
        <dbReference type="EMBL" id="PNT69138.1"/>
    </source>
</evidence>